<dbReference type="Pfam" id="PF07070">
    <property type="entry name" value="Spo0M"/>
    <property type="match status" value="1"/>
</dbReference>
<name>A0A372L670_9BACI</name>
<dbReference type="RefSeq" id="WP_117324598.1">
    <property type="nucleotide sequence ID" value="NZ_QVTD01000026.1"/>
</dbReference>
<sequence length="128" mass="14095">MILRKYMSLLGIGSAKIDLVLNKETYAPGEPVHGHFLIKGGTIDQQLKRIDCDLIAIDNNGSEKVINSKTILSSARIISEEMNQISFAFQLPDSVPASTDGLTYRFHTKLAFNEGASSRDEDAIQIIN</sequence>
<accession>A0A372L670</accession>
<organism evidence="1 2">
    <name type="scientific">Peribacillus glennii</name>
    <dbReference type="NCBI Taxonomy" id="2303991"/>
    <lineage>
        <taxon>Bacteria</taxon>
        <taxon>Bacillati</taxon>
        <taxon>Bacillota</taxon>
        <taxon>Bacilli</taxon>
        <taxon>Bacillales</taxon>
        <taxon>Bacillaceae</taxon>
        <taxon>Peribacillus</taxon>
    </lineage>
</organism>
<proteinExistence type="predicted"/>
<comment type="caution">
    <text evidence="1">The sequence shown here is derived from an EMBL/GenBank/DDBJ whole genome shotgun (WGS) entry which is preliminary data.</text>
</comment>
<dbReference type="PANTHER" id="PTHR40053:SF1">
    <property type="entry name" value="SPORULATION-CONTROL PROTEIN SPO0M"/>
    <property type="match status" value="1"/>
</dbReference>
<dbReference type="EMBL" id="QVTD01000026">
    <property type="protein sequence ID" value="RFU60479.1"/>
    <property type="molecule type" value="Genomic_DNA"/>
</dbReference>
<dbReference type="PANTHER" id="PTHR40053">
    <property type="entry name" value="SPORULATION-CONTROL PROTEIN SPO0M"/>
    <property type="match status" value="1"/>
</dbReference>
<dbReference type="InterPro" id="IPR009776">
    <property type="entry name" value="Spore_0_M"/>
</dbReference>
<evidence type="ECO:0000313" key="1">
    <source>
        <dbReference type="EMBL" id="RFU60479.1"/>
    </source>
</evidence>
<keyword evidence="2" id="KW-1185">Reference proteome</keyword>
<dbReference type="Proteomes" id="UP000262939">
    <property type="component" value="Unassembled WGS sequence"/>
</dbReference>
<reference evidence="1 2" key="1">
    <citation type="submission" date="2018-08" db="EMBL/GenBank/DDBJ databases">
        <title>Bacillus chawlae sp. nov., Bacillus glennii sp. nov., and Bacillus saganii sp. nov. Isolated from the Vehicle Assembly Building at Kennedy Space Center where the Viking Spacecraft were Assembled.</title>
        <authorList>
            <person name="Seuylemezian A."/>
            <person name="Vaishampayan P."/>
        </authorList>
    </citation>
    <scope>NUCLEOTIDE SEQUENCE [LARGE SCALE GENOMIC DNA]</scope>
    <source>
        <strain evidence="1 2">V44-8</strain>
    </source>
</reference>
<evidence type="ECO:0000313" key="2">
    <source>
        <dbReference type="Proteomes" id="UP000262939"/>
    </source>
</evidence>
<protein>
    <submittedName>
        <fullName evidence="1">Sporulation protein</fullName>
    </submittedName>
</protein>
<dbReference type="AlphaFoldDB" id="A0A372L670"/>
<gene>
    <name evidence="1" type="ORF">D0466_21795</name>
</gene>
<dbReference type="OrthoDB" id="2988706at2"/>